<gene>
    <name evidence="1" type="ORF">I4F81_003952</name>
</gene>
<protein>
    <submittedName>
        <fullName evidence="1">Uncharacterized protein</fullName>
    </submittedName>
</protein>
<evidence type="ECO:0000313" key="1">
    <source>
        <dbReference type="EMBL" id="KAK1861368.1"/>
    </source>
</evidence>
<accession>A0ACC3BTY3</accession>
<comment type="caution">
    <text evidence="1">The sequence shown here is derived from an EMBL/GenBank/DDBJ whole genome shotgun (WGS) entry which is preliminary data.</text>
</comment>
<keyword evidence="2" id="KW-1185">Reference proteome</keyword>
<name>A0ACC3BTY3_PYRYE</name>
<reference evidence="1" key="1">
    <citation type="submission" date="2019-11" db="EMBL/GenBank/DDBJ databases">
        <title>Nori genome reveals adaptations in red seaweeds to the harsh intertidal environment.</title>
        <authorList>
            <person name="Wang D."/>
            <person name="Mao Y."/>
        </authorList>
    </citation>
    <scope>NUCLEOTIDE SEQUENCE</scope>
    <source>
        <tissue evidence="1">Gametophyte</tissue>
    </source>
</reference>
<proteinExistence type="predicted"/>
<organism evidence="1 2">
    <name type="scientific">Pyropia yezoensis</name>
    <name type="common">Susabi-nori</name>
    <name type="synonym">Porphyra yezoensis</name>
    <dbReference type="NCBI Taxonomy" id="2788"/>
    <lineage>
        <taxon>Eukaryota</taxon>
        <taxon>Rhodophyta</taxon>
        <taxon>Bangiophyceae</taxon>
        <taxon>Bangiales</taxon>
        <taxon>Bangiaceae</taxon>
        <taxon>Pyropia</taxon>
    </lineage>
</organism>
<dbReference type="EMBL" id="CM020618">
    <property type="protein sequence ID" value="KAK1861368.1"/>
    <property type="molecule type" value="Genomic_DNA"/>
</dbReference>
<evidence type="ECO:0000313" key="2">
    <source>
        <dbReference type="Proteomes" id="UP000798662"/>
    </source>
</evidence>
<dbReference type="Proteomes" id="UP000798662">
    <property type="component" value="Chromosome 1"/>
</dbReference>
<sequence length="123" mass="12259">MAPVADLARLNSLSHCPGRAARPGGGGPYAAPSGELPPSLIAMLSTAAPAPPPAAVSDADWAAGNAGRVAAEVAAIAAAQRRLVPRVAKLAAAVRGVAATRTQLEQLVADLERRRDLRVGAGG</sequence>